<proteinExistence type="predicted"/>
<comment type="caution">
    <text evidence="2">The sequence shown here is derived from an EMBL/GenBank/DDBJ whole genome shotgun (WGS) entry which is preliminary data.</text>
</comment>
<evidence type="ECO:0000313" key="3">
    <source>
        <dbReference type="Proteomes" id="UP001441944"/>
    </source>
</evidence>
<dbReference type="EMBL" id="BAABWU010000007">
    <property type="protein sequence ID" value="GAA6196732.1"/>
    <property type="molecule type" value="Genomic_DNA"/>
</dbReference>
<keyword evidence="3" id="KW-1185">Reference proteome</keyword>
<gene>
    <name evidence="2" type="ORF">NBRC116598_21760</name>
</gene>
<name>A0ABQ0ALJ1_9RHOB</name>
<accession>A0ABQ0ALJ1</accession>
<evidence type="ECO:0000313" key="2">
    <source>
        <dbReference type="EMBL" id="GAA6196732.1"/>
    </source>
</evidence>
<feature type="region of interest" description="Disordered" evidence="1">
    <location>
        <begin position="1"/>
        <end position="30"/>
    </location>
</feature>
<protein>
    <submittedName>
        <fullName evidence="2">Uncharacterized protein</fullName>
    </submittedName>
</protein>
<dbReference type="Proteomes" id="UP001441944">
    <property type="component" value="Unassembled WGS sequence"/>
</dbReference>
<evidence type="ECO:0000256" key="1">
    <source>
        <dbReference type="SAM" id="MobiDB-lite"/>
    </source>
</evidence>
<reference evidence="2 3" key="1">
    <citation type="submission" date="2024-04" db="EMBL/GenBank/DDBJ databases">
        <title>Draft genome sequence of Pseudophaeobacter arcticus NBRC 116598.</title>
        <authorList>
            <person name="Miyakawa T."/>
            <person name="Kusuya Y."/>
            <person name="Miura T."/>
        </authorList>
    </citation>
    <scope>NUCLEOTIDE SEQUENCE [LARGE SCALE GENOMIC DNA]</scope>
    <source>
        <strain evidence="2 3">SU-CL00105</strain>
    </source>
</reference>
<sequence>MVTQGLKRGIPRGGIHRSAGGKATAQCGEEKSAKGHHCSAPYQLPVPPACWFEANLIRKKGRIETNLVQFYEI</sequence>
<organism evidence="2 3">
    <name type="scientific">Pseudophaeobacter arcticus</name>
    <dbReference type="NCBI Taxonomy" id="385492"/>
    <lineage>
        <taxon>Bacteria</taxon>
        <taxon>Pseudomonadati</taxon>
        <taxon>Pseudomonadota</taxon>
        <taxon>Alphaproteobacteria</taxon>
        <taxon>Rhodobacterales</taxon>
        <taxon>Paracoccaceae</taxon>
        <taxon>Pseudophaeobacter</taxon>
    </lineage>
</organism>